<dbReference type="Proteomes" id="UP001551482">
    <property type="component" value="Unassembled WGS sequence"/>
</dbReference>
<dbReference type="PANTHER" id="PTHR33164:SF104">
    <property type="entry name" value="TRANSCRIPTIONAL REGULATORY PROTEIN"/>
    <property type="match status" value="1"/>
</dbReference>
<dbReference type="InterPro" id="IPR039422">
    <property type="entry name" value="MarR/SlyA-like"/>
</dbReference>
<reference evidence="2 3" key="1">
    <citation type="submission" date="2024-06" db="EMBL/GenBank/DDBJ databases">
        <title>The Natural Products Discovery Center: Release of the First 8490 Sequenced Strains for Exploring Actinobacteria Biosynthetic Diversity.</title>
        <authorList>
            <person name="Kalkreuter E."/>
            <person name="Kautsar S.A."/>
            <person name="Yang D."/>
            <person name="Bader C.D."/>
            <person name="Teijaro C.N."/>
            <person name="Fluegel L."/>
            <person name="Davis C.M."/>
            <person name="Simpson J.R."/>
            <person name="Lauterbach L."/>
            <person name="Steele A.D."/>
            <person name="Gui C."/>
            <person name="Meng S."/>
            <person name="Li G."/>
            <person name="Viehrig K."/>
            <person name="Ye F."/>
            <person name="Su P."/>
            <person name="Kiefer A.F."/>
            <person name="Nichols A."/>
            <person name="Cepeda A.J."/>
            <person name="Yan W."/>
            <person name="Fan B."/>
            <person name="Jiang Y."/>
            <person name="Adhikari A."/>
            <person name="Zheng C.-J."/>
            <person name="Schuster L."/>
            <person name="Cowan T.M."/>
            <person name="Smanski M.J."/>
            <person name="Chevrette M.G."/>
            <person name="De Carvalho L.P.S."/>
            <person name="Shen B."/>
        </authorList>
    </citation>
    <scope>NUCLEOTIDE SEQUENCE [LARGE SCALE GENOMIC DNA]</scope>
    <source>
        <strain evidence="2 3">NPDC048946</strain>
    </source>
</reference>
<dbReference type="InterPro" id="IPR036390">
    <property type="entry name" value="WH_DNA-bd_sf"/>
</dbReference>
<protein>
    <submittedName>
        <fullName evidence="2">MarR family transcriptional regulator</fullName>
    </submittedName>
</protein>
<dbReference type="EMBL" id="JBEZFP010000064">
    <property type="protein sequence ID" value="MEU8136498.1"/>
    <property type="molecule type" value="Genomic_DNA"/>
</dbReference>
<proteinExistence type="predicted"/>
<dbReference type="PANTHER" id="PTHR33164">
    <property type="entry name" value="TRANSCRIPTIONAL REGULATOR, MARR FAMILY"/>
    <property type="match status" value="1"/>
</dbReference>
<dbReference type="InterPro" id="IPR036388">
    <property type="entry name" value="WH-like_DNA-bd_sf"/>
</dbReference>
<comment type="caution">
    <text evidence="2">The sequence shown here is derived from an EMBL/GenBank/DDBJ whole genome shotgun (WGS) entry which is preliminary data.</text>
</comment>
<keyword evidence="3" id="KW-1185">Reference proteome</keyword>
<evidence type="ECO:0000313" key="2">
    <source>
        <dbReference type="EMBL" id="MEU8136498.1"/>
    </source>
</evidence>
<dbReference type="PROSITE" id="PS50995">
    <property type="entry name" value="HTH_MARR_2"/>
    <property type="match status" value="1"/>
</dbReference>
<dbReference type="PRINTS" id="PR00598">
    <property type="entry name" value="HTHMARR"/>
</dbReference>
<name>A0ABV3DL64_9ACTN</name>
<sequence length="151" mass="16353">MSDAPEWPGLPEGEAGLLTRIVRLNMLVTTVLDRLVEPYGLSVADYLVLATIRRSPDRRASPVTVAGVLGRTTGGLSLAVDRLAAAGWVRRLPDPADRRRIALELTAEGRDIAESVNASLHEWEAGLPLPAKGRGEYVRHLDELIALVEDA</sequence>
<dbReference type="InterPro" id="IPR000835">
    <property type="entry name" value="HTH_MarR-typ"/>
</dbReference>
<feature type="domain" description="HTH marR-type" evidence="1">
    <location>
        <begin position="14"/>
        <end position="151"/>
    </location>
</feature>
<dbReference type="Gene3D" id="1.10.10.10">
    <property type="entry name" value="Winged helix-like DNA-binding domain superfamily/Winged helix DNA-binding domain"/>
    <property type="match status" value="1"/>
</dbReference>
<dbReference type="SUPFAM" id="SSF46785">
    <property type="entry name" value="Winged helix' DNA-binding domain"/>
    <property type="match status" value="1"/>
</dbReference>
<organism evidence="2 3">
    <name type="scientific">Streptodolium elevatio</name>
    <dbReference type="NCBI Taxonomy" id="3157996"/>
    <lineage>
        <taxon>Bacteria</taxon>
        <taxon>Bacillati</taxon>
        <taxon>Actinomycetota</taxon>
        <taxon>Actinomycetes</taxon>
        <taxon>Kitasatosporales</taxon>
        <taxon>Streptomycetaceae</taxon>
        <taxon>Streptodolium</taxon>
    </lineage>
</organism>
<evidence type="ECO:0000313" key="3">
    <source>
        <dbReference type="Proteomes" id="UP001551482"/>
    </source>
</evidence>
<dbReference type="Pfam" id="PF12802">
    <property type="entry name" value="MarR_2"/>
    <property type="match status" value="1"/>
</dbReference>
<dbReference type="RefSeq" id="WP_358357066.1">
    <property type="nucleotide sequence ID" value="NZ_JBEZFP010000064.1"/>
</dbReference>
<evidence type="ECO:0000259" key="1">
    <source>
        <dbReference type="PROSITE" id="PS50995"/>
    </source>
</evidence>
<accession>A0ABV3DL64</accession>
<gene>
    <name evidence="2" type="ORF">AB0C36_23670</name>
</gene>
<dbReference type="SMART" id="SM00347">
    <property type="entry name" value="HTH_MARR"/>
    <property type="match status" value="1"/>
</dbReference>